<organism evidence="2 3">
    <name type="scientific">Cymbomonas tetramitiformis</name>
    <dbReference type="NCBI Taxonomy" id="36881"/>
    <lineage>
        <taxon>Eukaryota</taxon>
        <taxon>Viridiplantae</taxon>
        <taxon>Chlorophyta</taxon>
        <taxon>Pyramimonadophyceae</taxon>
        <taxon>Pyramimonadales</taxon>
        <taxon>Pyramimonadaceae</taxon>
        <taxon>Cymbomonas</taxon>
    </lineage>
</organism>
<comment type="caution">
    <text evidence="2">The sequence shown here is derived from an EMBL/GenBank/DDBJ whole genome shotgun (WGS) entry which is preliminary data.</text>
</comment>
<keyword evidence="3" id="KW-1185">Reference proteome</keyword>
<feature type="compositionally biased region" description="Low complexity" evidence="1">
    <location>
        <begin position="78"/>
        <end position="95"/>
    </location>
</feature>
<proteinExistence type="predicted"/>
<evidence type="ECO:0000313" key="3">
    <source>
        <dbReference type="Proteomes" id="UP001190700"/>
    </source>
</evidence>
<feature type="non-terminal residue" evidence="2">
    <location>
        <position position="1"/>
    </location>
</feature>
<dbReference type="AlphaFoldDB" id="A0AAE0GXZ4"/>
<feature type="compositionally biased region" description="Gly residues" evidence="1">
    <location>
        <begin position="109"/>
        <end position="119"/>
    </location>
</feature>
<reference evidence="2 3" key="1">
    <citation type="journal article" date="2015" name="Genome Biol. Evol.">
        <title>Comparative Genomics of a Bacterivorous Green Alga Reveals Evolutionary Causalities and Consequences of Phago-Mixotrophic Mode of Nutrition.</title>
        <authorList>
            <person name="Burns J.A."/>
            <person name="Paasch A."/>
            <person name="Narechania A."/>
            <person name="Kim E."/>
        </authorList>
    </citation>
    <scope>NUCLEOTIDE SEQUENCE [LARGE SCALE GENOMIC DNA]</scope>
    <source>
        <strain evidence="2 3">PLY_AMNH</strain>
    </source>
</reference>
<evidence type="ECO:0000313" key="2">
    <source>
        <dbReference type="EMBL" id="KAK3286166.1"/>
    </source>
</evidence>
<feature type="region of interest" description="Disordered" evidence="1">
    <location>
        <begin position="68"/>
        <end position="121"/>
    </location>
</feature>
<feature type="region of interest" description="Disordered" evidence="1">
    <location>
        <begin position="201"/>
        <end position="251"/>
    </location>
</feature>
<dbReference type="EMBL" id="LGRX02001439">
    <property type="protein sequence ID" value="KAK3286166.1"/>
    <property type="molecule type" value="Genomic_DNA"/>
</dbReference>
<name>A0AAE0GXZ4_9CHLO</name>
<gene>
    <name evidence="2" type="ORF">CYMTET_6265</name>
</gene>
<dbReference type="Proteomes" id="UP001190700">
    <property type="component" value="Unassembled WGS sequence"/>
</dbReference>
<sequence length="251" mass="26172">VECHVGGWPVGSGVANVTSEAGQSQREATLQQTLLAEVRNLLEDGDHLFGRRPLATFLLDPAATAALPTPPGCTDAEAPAGVRPQASAAAGAAGPREPREDAAESARGSGSGYQGAGRGRTGEHSLEAGLVELVLPCLKRSDAALREEFRHAVVLQLERLGAGLQQEPHTGAAEALQRGLWLRLDLLMPLLPRMLIPSARPSAQNLPDRAYGPPRYLESPHSCGAAGEANAEGGRRLTLETSTHAGGLDEA</sequence>
<evidence type="ECO:0000256" key="1">
    <source>
        <dbReference type="SAM" id="MobiDB-lite"/>
    </source>
</evidence>
<protein>
    <submittedName>
        <fullName evidence="2">Uncharacterized protein</fullName>
    </submittedName>
</protein>
<accession>A0AAE0GXZ4</accession>